<dbReference type="RefSeq" id="WP_177170216.1">
    <property type="nucleotide sequence ID" value="NZ_FOGZ01000029.1"/>
</dbReference>
<feature type="transmembrane region" description="Helical" evidence="8">
    <location>
        <begin position="121"/>
        <end position="143"/>
    </location>
</feature>
<keyword evidence="3" id="KW-0808">Transferase</keyword>
<feature type="transmembrane region" description="Helical" evidence="8">
    <location>
        <begin position="12"/>
        <end position="32"/>
    </location>
</feature>
<evidence type="ECO:0000313" key="10">
    <source>
        <dbReference type="Proteomes" id="UP000198815"/>
    </source>
</evidence>
<gene>
    <name evidence="9" type="ORF">SAMN05443377_1292</name>
</gene>
<protein>
    <recommendedName>
        <fullName evidence="11">Alpha-1,2-mannosyltransferase</fullName>
    </recommendedName>
</protein>
<feature type="transmembrane region" description="Helical" evidence="8">
    <location>
        <begin position="163"/>
        <end position="185"/>
    </location>
</feature>
<feature type="transmembrane region" description="Helical" evidence="8">
    <location>
        <begin position="255"/>
        <end position="281"/>
    </location>
</feature>
<evidence type="ECO:0000256" key="2">
    <source>
        <dbReference type="ARBA" id="ARBA00022475"/>
    </source>
</evidence>
<dbReference type="InterPro" id="IPR018584">
    <property type="entry name" value="GT87"/>
</dbReference>
<feature type="transmembrane region" description="Helical" evidence="8">
    <location>
        <begin position="331"/>
        <end position="349"/>
    </location>
</feature>
<evidence type="ECO:0000256" key="7">
    <source>
        <dbReference type="ARBA" id="ARBA00024033"/>
    </source>
</evidence>
<keyword evidence="2" id="KW-1003">Cell membrane</keyword>
<evidence type="ECO:0008006" key="11">
    <source>
        <dbReference type="Google" id="ProtNLM"/>
    </source>
</evidence>
<dbReference type="GO" id="GO:0016758">
    <property type="term" value="F:hexosyltransferase activity"/>
    <property type="evidence" value="ECO:0007669"/>
    <property type="project" value="InterPro"/>
</dbReference>
<evidence type="ECO:0000256" key="4">
    <source>
        <dbReference type="ARBA" id="ARBA00022692"/>
    </source>
</evidence>
<evidence type="ECO:0000256" key="8">
    <source>
        <dbReference type="SAM" id="Phobius"/>
    </source>
</evidence>
<keyword evidence="10" id="KW-1185">Reference proteome</keyword>
<sequence>MDTLVGRPPGGPQVALFLAAGATTIALGLADYRSAMASPARGDLTEIFWPAAQAIARGQSPYVIPGYVYSPLWACLLVPLAGHRWGIGVGTALLIGCAILSGWVCAWALTRTQPRWQTGLMAWAAGVTVLWNWPALIGVRALRPEMLVLGVLVAAALTRGARSGLLIGVAGVLKTWPAAFVVWLLPERSGRLRRLAGFAVAGLCAAAVAWLTGGVHDIEQTVHVASSSSLQPYVAVSIPGAARLFFSANPLARPLIVSAPLSLATLVLGFAALACLAITVWRRPGDRFIALFNMVFLVQLALPVSHYSYFVLALPALWFWLARALREHDELSMVASVTLALWWILTARNRELVYQSSATSLAAYSLVFVPTLVAAAVSVLAGARLHAHNEAGSPQGRFTAGHLVSRHGGAAKPARNSARHGIVGTDMGRGRAARKGAAHWLQLASHTDQEEGEQ</sequence>
<comment type="similarity">
    <text evidence="7">Belongs to the glycosyltransferase 87 family.</text>
</comment>
<evidence type="ECO:0000256" key="5">
    <source>
        <dbReference type="ARBA" id="ARBA00022989"/>
    </source>
</evidence>
<feature type="transmembrane region" description="Helical" evidence="8">
    <location>
        <begin position="62"/>
        <end position="81"/>
    </location>
</feature>
<feature type="transmembrane region" description="Helical" evidence="8">
    <location>
        <begin position="288"/>
        <end position="311"/>
    </location>
</feature>
<feature type="transmembrane region" description="Helical" evidence="8">
    <location>
        <begin position="361"/>
        <end position="383"/>
    </location>
</feature>
<dbReference type="STRING" id="64702.SAMN05443377_1292"/>
<dbReference type="AlphaFoldDB" id="A0A1H9TUM9"/>
<keyword evidence="4 8" id="KW-0812">Transmembrane</keyword>
<keyword evidence="6 8" id="KW-0472">Membrane</keyword>
<dbReference type="GO" id="GO:0005886">
    <property type="term" value="C:plasma membrane"/>
    <property type="evidence" value="ECO:0007669"/>
    <property type="project" value="UniProtKB-SubCell"/>
</dbReference>
<evidence type="ECO:0000313" key="9">
    <source>
        <dbReference type="EMBL" id="SES00856.1"/>
    </source>
</evidence>
<dbReference type="Pfam" id="PF09594">
    <property type="entry name" value="GT87"/>
    <property type="match status" value="1"/>
</dbReference>
<comment type="subcellular location">
    <subcellularLocation>
        <location evidence="1">Cell membrane</location>
        <topology evidence="1">Multi-pass membrane protein</topology>
    </subcellularLocation>
</comment>
<dbReference type="EMBL" id="FOGZ01000029">
    <property type="protein sequence ID" value="SES00856.1"/>
    <property type="molecule type" value="Genomic_DNA"/>
</dbReference>
<feature type="transmembrane region" description="Helical" evidence="8">
    <location>
        <begin position="192"/>
        <end position="211"/>
    </location>
</feature>
<evidence type="ECO:0000256" key="3">
    <source>
        <dbReference type="ARBA" id="ARBA00022679"/>
    </source>
</evidence>
<feature type="transmembrane region" description="Helical" evidence="8">
    <location>
        <begin position="87"/>
        <end position="109"/>
    </location>
</feature>
<proteinExistence type="inferred from homology"/>
<organism evidence="9 10">
    <name type="scientific">Propionibacterium cyclohexanicum</name>
    <dbReference type="NCBI Taxonomy" id="64702"/>
    <lineage>
        <taxon>Bacteria</taxon>
        <taxon>Bacillati</taxon>
        <taxon>Actinomycetota</taxon>
        <taxon>Actinomycetes</taxon>
        <taxon>Propionibacteriales</taxon>
        <taxon>Propionibacteriaceae</taxon>
        <taxon>Propionibacterium</taxon>
    </lineage>
</organism>
<evidence type="ECO:0000256" key="6">
    <source>
        <dbReference type="ARBA" id="ARBA00023136"/>
    </source>
</evidence>
<keyword evidence="5 8" id="KW-1133">Transmembrane helix</keyword>
<reference evidence="9 10" key="1">
    <citation type="submission" date="2016-10" db="EMBL/GenBank/DDBJ databases">
        <authorList>
            <person name="de Groot N.N."/>
        </authorList>
    </citation>
    <scope>NUCLEOTIDE SEQUENCE [LARGE SCALE GENOMIC DNA]</scope>
    <source>
        <strain evidence="9 10">DSM 16859</strain>
    </source>
</reference>
<name>A0A1H9TUM9_9ACTN</name>
<accession>A0A1H9TUM9</accession>
<evidence type="ECO:0000256" key="1">
    <source>
        <dbReference type="ARBA" id="ARBA00004651"/>
    </source>
</evidence>
<dbReference type="Proteomes" id="UP000198815">
    <property type="component" value="Unassembled WGS sequence"/>
</dbReference>